<dbReference type="RefSeq" id="XP_056480035.1">
    <property type="nucleotide sequence ID" value="XM_056612811.1"/>
</dbReference>
<dbReference type="Pfam" id="PF11951">
    <property type="entry name" value="Fungal_trans_2"/>
    <property type="match status" value="1"/>
</dbReference>
<dbReference type="GO" id="GO:0005634">
    <property type="term" value="C:nucleus"/>
    <property type="evidence" value="ECO:0007669"/>
    <property type="project" value="UniProtKB-SubCell"/>
</dbReference>
<dbReference type="Pfam" id="PF00172">
    <property type="entry name" value="Zn_clus"/>
    <property type="match status" value="1"/>
</dbReference>
<dbReference type="Gene3D" id="4.10.240.10">
    <property type="entry name" value="Zn(2)-C6 fungal-type DNA-binding domain"/>
    <property type="match status" value="1"/>
</dbReference>
<dbReference type="GO" id="GO:0000976">
    <property type="term" value="F:transcription cis-regulatory region binding"/>
    <property type="evidence" value="ECO:0007669"/>
    <property type="project" value="TreeGrafter"/>
</dbReference>
<dbReference type="PROSITE" id="PS00463">
    <property type="entry name" value="ZN2_CY6_FUNGAL_1"/>
    <property type="match status" value="1"/>
</dbReference>
<evidence type="ECO:0000256" key="3">
    <source>
        <dbReference type="ARBA" id="ARBA00023125"/>
    </source>
</evidence>
<reference evidence="8" key="1">
    <citation type="submission" date="2022-11" db="EMBL/GenBank/DDBJ databases">
        <authorList>
            <person name="Petersen C."/>
        </authorList>
    </citation>
    <scope>NUCLEOTIDE SEQUENCE</scope>
    <source>
        <strain evidence="8">IBT 30761</strain>
    </source>
</reference>
<sequence>MPRKRERTVKGSCWPCKQRRVKCDLTRPYCRRCTGSGATCSFSKVNVRWNARPTKSAPAAYQNSTTLRGTPRDKPMHDPRVTGDTMKALSYFESAIWPLFMTTPHPCPSPISLALDFEPVLLSICGLAASHRRMIENQPDGTTNLLTDERTDCLSKVRERLQCYGSDPEILPRLLVAVLFLYIEDGFIRCEEQSASTISHQTGAHAIVEHLGGLEKLIAESKSDVPHMLLSVFSSTDLTRALLDDTAPCFPARVWRQMERGTVWWERQPLGVPYGMSLALIFEIMTEMAAYRESIKGKEKLCIDQIRDFERRLQPGFSVIEPNHLDRPEQGLLSNDDLKNVNASQTVSFAKTFQHTALIYLYRAICGLPARHHLVQQHVTSCMETIQAINPKSKVHNCIVFPVYVVGAHIFTVSQQMQILERLNCILDALHFNSLLNIRRSLEQIWAEERSERSWKDMFVSLGENVLVL</sequence>
<dbReference type="AlphaFoldDB" id="A0A9W9KNQ4"/>
<dbReference type="PROSITE" id="PS50048">
    <property type="entry name" value="ZN2_CY6_FUNGAL_2"/>
    <property type="match status" value="1"/>
</dbReference>
<evidence type="ECO:0000256" key="1">
    <source>
        <dbReference type="ARBA" id="ARBA00004123"/>
    </source>
</evidence>
<evidence type="ECO:0000256" key="6">
    <source>
        <dbReference type="SAM" id="MobiDB-lite"/>
    </source>
</evidence>
<reference evidence="8" key="2">
    <citation type="journal article" date="2023" name="IMA Fungus">
        <title>Comparative genomic study of the Penicillium genus elucidates a diverse pangenome and 15 lateral gene transfer events.</title>
        <authorList>
            <person name="Petersen C."/>
            <person name="Sorensen T."/>
            <person name="Nielsen M.R."/>
            <person name="Sondergaard T.E."/>
            <person name="Sorensen J.L."/>
            <person name="Fitzpatrick D.A."/>
            <person name="Frisvad J.C."/>
            <person name="Nielsen K.L."/>
        </authorList>
    </citation>
    <scope>NUCLEOTIDE SEQUENCE</scope>
    <source>
        <strain evidence="8">IBT 30761</strain>
    </source>
</reference>
<keyword evidence="5" id="KW-0539">Nucleus</keyword>
<organism evidence="8 9">
    <name type="scientific">Penicillium argentinense</name>
    <dbReference type="NCBI Taxonomy" id="1131581"/>
    <lineage>
        <taxon>Eukaryota</taxon>
        <taxon>Fungi</taxon>
        <taxon>Dikarya</taxon>
        <taxon>Ascomycota</taxon>
        <taxon>Pezizomycotina</taxon>
        <taxon>Eurotiomycetes</taxon>
        <taxon>Eurotiomycetidae</taxon>
        <taxon>Eurotiales</taxon>
        <taxon>Aspergillaceae</taxon>
        <taxon>Penicillium</taxon>
    </lineage>
</organism>
<dbReference type="InterPro" id="IPR001138">
    <property type="entry name" value="Zn2Cys6_DnaBD"/>
</dbReference>
<comment type="caution">
    <text evidence="8">The sequence shown here is derived from an EMBL/GenBank/DDBJ whole genome shotgun (WGS) entry which is preliminary data.</text>
</comment>
<accession>A0A9W9KNQ4</accession>
<evidence type="ECO:0000259" key="7">
    <source>
        <dbReference type="PROSITE" id="PS50048"/>
    </source>
</evidence>
<dbReference type="PANTHER" id="PTHR37534:SF17">
    <property type="entry name" value="ZN(2)-C6 FUNGAL-TYPE DOMAIN-CONTAINING PROTEIN"/>
    <property type="match status" value="1"/>
</dbReference>
<comment type="subcellular location">
    <subcellularLocation>
        <location evidence="1">Nucleus</location>
    </subcellularLocation>
</comment>
<dbReference type="GeneID" id="81351790"/>
<dbReference type="SUPFAM" id="SSF57701">
    <property type="entry name" value="Zn2/Cys6 DNA-binding domain"/>
    <property type="match status" value="1"/>
</dbReference>
<feature type="region of interest" description="Disordered" evidence="6">
    <location>
        <begin position="54"/>
        <end position="77"/>
    </location>
</feature>
<evidence type="ECO:0000313" key="8">
    <source>
        <dbReference type="EMBL" id="KAJ5112262.1"/>
    </source>
</evidence>
<dbReference type="EMBL" id="JAPQKI010000001">
    <property type="protein sequence ID" value="KAJ5112262.1"/>
    <property type="molecule type" value="Genomic_DNA"/>
</dbReference>
<dbReference type="GO" id="GO:0000981">
    <property type="term" value="F:DNA-binding transcription factor activity, RNA polymerase II-specific"/>
    <property type="evidence" value="ECO:0007669"/>
    <property type="project" value="InterPro"/>
</dbReference>
<dbReference type="GO" id="GO:0045944">
    <property type="term" value="P:positive regulation of transcription by RNA polymerase II"/>
    <property type="evidence" value="ECO:0007669"/>
    <property type="project" value="TreeGrafter"/>
</dbReference>
<keyword evidence="4" id="KW-0804">Transcription</keyword>
<name>A0A9W9KNQ4_9EURO</name>
<dbReference type="PANTHER" id="PTHR37534">
    <property type="entry name" value="TRANSCRIPTIONAL ACTIVATOR PROTEIN UGA3"/>
    <property type="match status" value="1"/>
</dbReference>
<dbReference type="InterPro" id="IPR021858">
    <property type="entry name" value="Fun_TF"/>
</dbReference>
<dbReference type="Proteomes" id="UP001149074">
    <property type="component" value="Unassembled WGS sequence"/>
</dbReference>
<protein>
    <submittedName>
        <fullName evidence="8">Zn(II)2Cys6 transcription factor</fullName>
    </submittedName>
</protein>
<feature type="domain" description="Zn(2)-C6 fungal-type" evidence="7">
    <location>
        <begin position="12"/>
        <end position="42"/>
    </location>
</feature>
<keyword evidence="9" id="KW-1185">Reference proteome</keyword>
<dbReference type="InterPro" id="IPR036864">
    <property type="entry name" value="Zn2-C6_fun-type_DNA-bd_sf"/>
</dbReference>
<keyword evidence="3" id="KW-0238">DNA-binding</keyword>
<dbReference type="OrthoDB" id="3251668at2759"/>
<dbReference type="CDD" id="cd00067">
    <property type="entry name" value="GAL4"/>
    <property type="match status" value="1"/>
</dbReference>
<evidence type="ECO:0000256" key="2">
    <source>
        <dbReference type="ARBA" id="ARBA00023015"/>
    </source>
</evidence>
<dbReference type="GO" id="GO:0008270">
    <property type="term" value="F:zinc ion binding"/>
    <property type="evidence" value="ECO:0007669"/>
    <property type="project" value="InterPro"/>
</dbReference>
<proteinExistence type="predicted"/>
<dbReference type="SMART" id="SM00066">
    <property type="entry name" value="GAL4"/>
    <property type="match status" value="1"/>
</dbReference>
<keyword evidence="2" id="KW-0805">Transcription regulation</keyword>
<evidence type="ECO:0000313" key="9">
    <source>
        <dbReference type="Proteomes" id="UP001149074"/>
    </source>
</evidence>
<evidence type="ECO:0000256" key="4">
    <source>
        <dbReference type="ARBA" id="ARBA00023163"/>
    </source>
</evidence>
<evidence type="ECO:0000256" key="5">
    <source>
        <dbReference type="ARBA" id="ARBA00023242"/>
    </source>
</evidence>
<gene>
    <name evidence="8" type="ORF">N7532_000307</name>
</gene>